<accession>A0A2X3Y1W8</accession>
<dbReference type="Proteomes" id="UP000248534">
    <property type="component" value="Chromosome 1"/>
</dbReference>
<reference evidence="2 3" key="1">
    <citation type="submission" date="2018-06" db="EMBL/GenBank/DDBJ databases">
        <authorList>
            <consortium name="Pathogen Informatics"/>
            <person name="Doyle S."/>
        </authorList>
    </citation>
    <scope>NUCLEOTIDE SEQUENCE [LARGE SCALE GENOMIC DNA]</scope>
    <source>
        <strain evidence="2 3">NCTC11086</strain>
    </source>
</reference>
<feature type="region of interest" description="Disordered" evidence="1">
    <location>
        <begin position="28"/>
        <end position="51"/>
    </location>
</feature>
<feature type="compositionally biased region" description="Low complexity" evidence="1">
    <location>
        <begin position="271"/>
        <end position="289"/>
    </location>
</feature>
<name>A0A2X3Y1W8_STRSA</name>
<dbReference type="EMBL" id="LS483364">
    <property type="protein sequence ID" value="SQF72294.1"/>
    <property type="molecule type" value="Genomic_DNA"/>
</dbReference>
<proteinExistence type="predicted"/>
<protein>
    <submittedName>
        <fullName evidence="2">Protein, beta-lactamase/transpeptidase-like predicted</fullName>
    </submittedName>
</protein>
<dbReference type="AlphaFoldDB" id="A0A2X3Y1W8"/>
<organism evidence="2 3">
    <name type="scientific">Streptococcus sanguinis</name>
    <dbReference type="NCBI Taxonomy" id="1305"/>
    <lineage>
        <taxon>Bacteria</taxon>
        <taxon>Bacillati</taxon>
        <taxon>Bacillota</taxon>
        <taxon>Bacilli</taxon>
        <taxon>Lactobacillales</taxon>
        <taxon>Streptococcaceae</taxon>
        <taxon>Streptococcus</taxon>
    </lineage>
</organism>
<gene>
    <name evidence="2" type="ORF">NCTC11086_02269</name>
</gene>
<feature type="region of interest" description="Disordered" evidence="1">
    <location>
        <begin position="259"/>
        <end position="289"/>
    </location>
</feature>
<dbReference type="PROSITE" id="PS51257">
    <property type="entry name" value="PROKAR_LIPOPROTEIN"/>
    <property type="match status" value="1"/>
</dbReference>
<evidence type="ECO:0000313" key="3">
    <source>
        <dbReference type="Proteomes" id="UP000248534"/>
    </source>
</evidence>
<sequence>MRKILKFGVLPACVLLLGACSMLPKSEKKKSEDVKTEQSSSSSSEKETNEKRIEKDADIILRAVFTDHSSGFTTLMGTSVDKWKKGISQAYVDENISKYTPEEDYTIDLKTESFTPSKTLELFDQARFKVLATIGDDFEITGVEDDEETATVTFKSRAIATRDLANVINLAKASLFENGIEDVKELEDSTNPDLEKRLALLNNFLFYYAFDRMNEDFGYIEPREFTIELTKTKEGRYILTDESFLELRKSIFVNEYSSNDAETRKGNKTTDSGSKSDSSSSSSSDKSKI</sequence>
<evidence type="ECO:0000313" key="2">
    <source>
        <dbReference type="EMBL" id="SQF72294.1"/>
    </source>
</evidence>
<evidence type="ECO:0000256" key="1">
    <source>
        <dbReference type="SAM" id="MobiDB-lite"/>
    </source>
</evidence>
<dbReference type="RefSeq" id="WP_111676797.1">
    <property type="nucleotide sequence ID" value="NZ_LS483364.1"/>
</dbReference>